<dbReference type="EMBL" id="NAOO01000019">
    <property type="protein sequence ID" value="RFB91118.1"/>
    <property type="molecule type" value="Genomic_DNA"/>
</dbReference>
<evidence type="ECO:0000259" key="1">
    <source>
        <dbReference type="Pfam" id="PF02463"/>
    </source>
</evidence>
<accession>A0A3E1BG58</accession>
<feature type="domain" description="RecF/RecN/SMC N-terminal" evidence="1">
    <location>
        <begin position="3"/>
        <end position="344"/>
    </location>
</feature>
<dbReference type="GO" id="GO:0016887">
    <property type="term" value="F:ATP hydrolysis activity"/>
    <property type="evidence" value="ECO:0007669"/>
    <property type="project" value="InterPro"/>
</dbReference>
<dbReference type="Proteomes" id="UP000256748">
    <property type="component" value="Unassembled WGS sequence"/>
</dbReference>
<gene>
    <name evidence="2" type="ORF">B5K10_17550</name>
</gene>
<dbReference type="RefSeq" id="WP_116274236.1">
    <property type="nucleotide sequence ID" value="NZ_KZ859521.1"/>
</dbReference>
<dbReference type="GO" id="GO:0005524">
    <property type="term" value="F:ATP binding"/>
    <property type="evidence" value="ECO:0007669"/>
    <property type="project" value="InterPro"/>
</dbReference>
<dbReference type="GO" id="GO:0006302">
    <property type="term" value="P:double-strand break repair"/>
    <property type="evidence" value="ECO:0007669"/>
    <property type="project" value="InterPro"/>
</dbReference>
<dbReference type="InterPro" id="IPR051396">
    <property type="entry name" value="Bact_Antivir_Def_Nuclease"/>
</dbReference>
<dbReference type="InterPro" id="IPR027417">
    <property type="entry name" value="P-loop_NTPase"/>
</dbReference>
<sequence length="446" mass="50474">MRLTELEIKNFRSFEQRAFRFHPEFNLIIGENASGKTTVLEAAAVAVGSWLLGFNGPTARNIRESDVRYVLDRVETRARRLPQYPVEIAASGNVESIDGLVTANFRWRRELKGPKGRTTQTDTEDLKSAARRHEQALVMGERPTLPVIRYFSAGRLWEPEKRAAGGRSTYTDYRDVVDKYLDSLRSPLFGYEYCMDPGNSSKKLVWWMLEERRIELDEGRESSHLRAVYDAVLSMMPELASVAVNLSLKDLVLHYADGRSVAFSNLSDGYRNVVAMVADLAIKIVMLNPHLGSEALGKTDGVVMIDELDLHLHPKWQRRIVEDLRRAFPKVQFICTTHSPFIVQSLRSGEELIVLDGQAIPDVANLSIQEVAEGLMGVDESDVSRRYGEMKDTARELLEEIEEKRPIPQESFSEFKARLAQATAPYADNPAYQAFLEMQLAAGKYE</sequence>
<dbReference type="SUPFAM" id="SSF52540">
    <property type="entry name" value="P-loop containing nucleoside triphosphate hydrolases"/>
    <property type="match status" value="1"/>
</dbReference>
<comment type="caution">
    <text evidence="2">The sequence shown here is derived from an EMBL/GenBank/DDBJ whole genome shotgun (WGS) entry which is preliminary data.</text>
</comment>
<evidence type="ECO:0000313" key="3">
    <source>
        <dbReference type="Proteomes" id="UP000256748"/>
    </source>
</evidence>
<dbReference type="PANTHER" id="PTHR43581">
    <property type="entry name" value="ATP/GTP PHOSPHATASE"/>
    <property type="match status" value="1"/>
</dbReference>
<organism evidence="2 3">
    <name type="scientific">Rhizobium leguminosarum bv. trifolii</name>
    <dbReference type="NCBI Taxonomy" id="386"/>
    <lineage>
        <taxon>Bacteria</taxon>
        <taxon>Pseudomonadati</taxon>
        <taxon>Pseudomonadota</taxon>
        <taxon>Alphaproteobacteria</taxon>
        <taxon>Hyphomicrobiales</taxon>
        <taxon>Rhizobiaceae</taxon>
        <taxon>Rhizobium/Agrobacterium group</taxon>
        <taxon>Rhizobium</taxon>
    </lineage>
</organism>
<dbReference type="AlphaFoldDB" id="A0A3E1BG58"/>
<evidence type="ECO:0000313" key="2">
    <source>
        <dbReference type="EMBL" id="RFB91118.1"/>
    </source>
</evidence>
<dbReference type="Gene3D" id="3.40.50.300">
    <property type="entry name" value="P-loop containing nucleotide triphosphate hydrolases"/>
    <property type="match status" value="2"/>
</dbReference>
<dbReference type="PANTHER" id="PTHR43581:SF2">
    <property type="entry name" value="EXCINUCLEASE ATPASE SUBUNIT"/>
    <property type="match status" value="1"/>
</dbReference>
<dbReference type="Pfam" id="PF02463">
    <property type="entry name" value="SMC_N"/>
    <property type="match status" value="1"/>
</dbReference>
<name>A0A3E1BG58_RHILT</name>
<proteinExistence type="predicted"/>
<dbReference type="InterPro" id="IPR003395">
    <property type="entry name" value="RecF/RecN/SMC_N"/>
</dbReference>
<reference evidence="2 3" key="1">
    <citation type="submission" date="2017-03" db="EMBL/GenBank/DDBJ databases">
        <title>Genome analysis of Rhizobial strains effectives or ineffectives for nitrogen fixation isolated from bean seeds.</title>
        <authorList>
            <person name="Peralta H."/>
            <person name="Aguilar-Vera A."/>
            <person name="Mora Y."/>
            <person name="Vargas-Lagunas C."/>
            <person name="Girard L."/>
            <person name="Mora J."/>
        </authorList>
    </citation>
    <scope>NUCLEOTIDE SEQUENCE [LARGE SCALE GENOMIC DNA]</scope>
    <source>
        <strain evidence="2 3">CCGM5</strain>
    </source>
</reference>
<protein>
    <recommendedName>
        <fullName evidence="1">RecF/RecN/SMC N-terminal domain-containing protein</fullName>
    </recommendedName>
</protein>